<dbReference type="Proteomes" id="UP000001235">
    <property type="component" value="Chromosome"/>
</dbReference>
<dbReference type="InterPro" id="IPR003838">
    <property type="entry name" value="ABC3_permease_C"/>
</dbReference>
<dbReference type="Pfam" id="PF12704">
    <property type="entry name" value="MacB_PCD"/>
    <property type="match status" value="1"/>
</dbReference>
<comment type="subcellular location">
    <subcellularLocation>
        <location evidence="1">Cell membrane</location>
        <topology evidence="1">Multi-pass membrane protein</topology>
    </subcellularLocation>
</comment>
<evidence type="ECO:0000256" key="2">
    <source>
        <dbReference type="ARBA" id="ARBA00022475"/>
    </source>
</evidence>
<dbReference type="GO" id="GO:0022857">
    <property type="term" value="F:transmembrane transporter activity"/>
    <property type="evidence" value="ECO:0007669"/>
    <property type="project" value="TreeGrafter"/>
</dbReference>
<feature type="domain" description="ABC3 transporter permease C-terminal" evidence="8">
    <location>
        <begin position="252"/>
        <end position="366"/>
    </location>
</feature>
<accession>D9SJU7</accession>
<gene>
    <name evidence="10" type="ordered locus">Galf_0402</name>
</gene>
<evidence type="ECO:0000256" key="4">
    <source>
        <dbReference type="ARBA" id="ARBA00022989"/>
    </source>
</evidence>
<evidence type="ECO:0000259" key="9">
    <source>
        <dbReference type="Pfam" id="PF12704"/>
    </source>
</evidence>
<evidence type="ECO:0000256" key="1">
    <source>
        <dbReference type="ARBA" id="ARBA00004651"/>
    </source>
</evidence>
<evidence type="ECO:0000256" key="3">
    <source>
        <dbReference type="ARBA" id="ARBA00022692"/>
    </source>
</evidence>
<feature type="transmembrane region" description="Helical" evidence="7">
    <location>
        <begin position="251"/>
        <end position="272"/>
    </location>
</feature>
<protein>
    <recommendedName>
        <fullName evidence="12">ABC3 transporter permease protein domain-containing protein</fullName>
    </recommendedName>
</protein>
<dbReference type="InterPro" id="IPR025857">
    <property type="entry name" value="MacB_PCD"/>
</dbReference>
<dbReference type="EMBL" id="CP002159">
    <property type="protein sequence ID" value="ADL54446.1"/>
    <property type="molecule type" value="Genomic_DNA"/>
</dbReference>
<dbReference type="GO" id="GO:0005886">
    <property type="term" value="C:plasma membrane"/>
    <property type="evidence" value="ECO:0007669"/>
    <property type="project" value="UniProtKB-SubCell"/>
</dbReference>
<feature type="transmembrane region" description="Helical" evidence="7">
    <location>
        <begin position="334"/>
        <end position="358"/>
    </location>
</feature>
<dbReference type="Pfam" id="PF02687">
    <property type="entry name" value="FtsX"/>
    <property type="match status" value="1"/>
</dbReference>
<keyword evidence="11" id="KW-1185">Reference proteome</keyword>
<dbReference type="PANTHER" id="PTHR30572:SF4">
    <property type="entry name" value="ABC TRANSPORTER PERMEASE YTRF"/>
    <property type="match status" value="1"/>
</dbReference>
<proteinExistence type="inferred from homology"/>
<keyword evidence="4 7" id="KW-1133">Transmembrane helix</keyword>
<evidence type="ECO:0000256" key="7">
    <source>
        <dbReference type="SAM" id="Phobius"/>
    </source>
</evidence>
<feature type="transmembrane region" description="Helical" evidence="7">
    <location>
        <begin position="20"/>
        <end position="42"/>
    </location>
</feature>
<keyword evidence="5 7" id="KW-0472">Membrane</keyword>
<dbReference type="OrthoDB" id="9770036at2"/>
<dbReference type="RefSeq" id="WP_013292389.1">
    <property type="nucleotide sequence ID" value="NC_014394.1"/>
</dbReference>
<keyword evidence="2" id="KW-1003">Cell membrane</keyword>
<organism evidence="10 11">
    <name type="scientific">Gallionella capsiferriformans (strain ES-2)</name>
    <name type="common">Gallionella ferruginea capsiferriformans (strain ES-2)</name>
    <dbReference type="NCBI Taxonomy" id="395494"/>
    <lineage>
        <taxon>Bacteria</taxon>
        <taxon>Pseudomonadati</taxon>
        <taxon>Pseudomonadota</taxon>
        <taxon>Betaproteobacteria</taxon>
        <taxon>Nitrosomonadales</taxon>
        <taxon>Gallionellaceae</taxon>
        <taxon>Gallionella</taxon>
    </lineage>
</organism>
<comment type="similarity">
    <text evidence="6">Belongs to the ABC-4 integral membrane protein family.</text>
</comment>
<dbReference type="eggNOG" id="COG0577">
    <property type="taxonomic scope" value="Bacteria"/>
</dbReference>
<evidence type="ECO:0000256" key="6">
    <source>
        <dbReference type="ARBA" id="ARBA00038076"/>
    </source>
</evidence>
<evidence type="ECO:0000313" key="10">
    <source>
        <dbReference type="EMBL" id="ADL54446.1"/>
    </source>
</evidence>
<evidence type="ECO:0000313" key="11">
    <source>
        <dbReference type="Proteomes" id="UP000001235"/>
    </source>
</evidence>
<evidence type="ECO:0000259" key="8">
    <source>
        <dbReference type="Pfam" id="PF02687"/>
    </source>
</evidence>
<dbReference type="STRING" id="395494.Galf_0402"/>
<keyword evidence="3 7" id="KW-0812">Transmembrane</keyword>
<dbReference type="PANTHER" id="PTHR30572">
    <property type="entry name" value="MEMBRANE COMPONENT OF TRANSPORTER-RELATED"/>
    <property type="match status" value="1"/>
</dbReference>
<dbReference type="KEGG" id="gca:Galf_0402"/>
<evidence type="ECO:0000256" key="5">
    <source>
        <dbReference type="ARBA" id="ARBA00023136"/>
    </source>
</evidence>
<feature type="domain" description="MacB-like periplasmic core" evidence="9">
    <location>
        <begin position="18"/>
        <end position="214"/>
    </location>
</feature>
<evidence type="ECO:0008006" key="12">
    <source>
        <dbReference type="Google" id="ProtNLM"/>
    </source>
</evidence>
<name>D9SJU7_GALCS</name>
<reference evidence="10 11" key="1">
    <citation type="submission" date="2010-08" db="EMBL/GenBank/DDBJ databases">
        <title>Complete sequence of Gallionella capsiferriformans ES-2.</title>
        <authorList>
            <consortium name="US DOE Joint Genome Institute"/>
            <person name="Lucas S."/>
            <person name="Copeland A."/>
            <person name="Lapidus A."/>
            <person name="Cheng J.-F."/>
            <person name="Bruce D."/>
            <person name="Goodwin L."/>
            <person name="Pitluck S."/>
            <person name="Chertkov O."/>
            <person name="Davenport K.W."/>
            <person name="Detter J.C."/>
            <person name="Han C."/>
            <person name="Tapia R."/>
            <person name="Land M."/>
            <person name="Hauser L."/>
            <person name="Chang Y.-J."/>
            <person name="Jeffries C."/>
            <person name="Kyrpides N."/>
            <person name="Ivanova N."/>
            <person name="Mikhailova N."/>
            <person name="Shelobolina E.S."/>
            <person name="Picardal F."/>
            <person name="Roden E."/>
            <person name="Emerson D."/>
            <person name="Woyke T."/>
        </authorList>
    </citation>
    <scope>NUCLEOTIDE SEQUENCE [LARGE SCALE GENOMIC DNA]</scope>
    <source>
        <strain evidence="10 11">ES-2</strain>
    </source>
</reference>
<feature type="transmembrane region" description="Helical" evidence="7">
    <location>
        <begin position="303"/>
        <end position="322"/>
    </location>
</feature>
<dbReference type="HOGENOM" id="CLU_000604_8_0_4"/>
<sequence precursor="true">MNLFRFALDNLYRRPARSGLTVSAISLGIAAVVALTSIAWGFEASWQKANDARGTDLIVTRIASQNSMPSPFLAAKVQDALARLPHVKEVVGLLSEMLTVSEEAPPAFVFGWVYGSYLWDHLRLIDGRWPADSDEAVVMVGSLASEMLHKKTGDQVEIEGQVFKVAGIFESSAVVENGAVIMTLNRAQALTDKPGKVNFLNIKLDAGASEADLASIKEQVKKTMPGFLAITSGELVGNNAIVRISKAMSNATILIATLVGALVVFNTMLMSINERTREIGILLALGWQRATIIKLVFTEAMLLSLLGGLLGILLGAGLAVGLEHLELMRGKIDAIFSIPFLFAVLGLSVLLGVFGGLYPALKASRLLPSAALRHE</sequence>
<dbReference type="InterPro" id="IPR050250">
    <property type="entry name" value="Macrolide_Exporter_MacB"/>
</dbReference>
<dbReference type="AlphaFoldDB" id="D9SJU7"/>